<dbReference type="AlphaFoldDB" id="A0A8H6I1P2"/>
<keyword evidence="2" id="KW-1185">Reference proteome</keyword>
<dbReference type="OrthoDB" id="5559898at2759"/>
<organism evidence="1 2">
    <name type="scientific">Ephemerocybe angulata</name>
    <dbReference type="NCBI Taxonomy" id="980116"/>
    <lineage>
        <taxon>Eukaryota</taxon>
        <taxon>Fungi</taxon>
        <taxon>Dikarya</taxon>
        <taxon>Basidiomycota</taxon>
        <taxon>Agaricomycotina</taxon>
        <taxon>Agaricomycetes</taxon>
        <taxon>Agaricomycetidae</taxon>
        <taxon>Agaricales</taxon>
        <taxon>Agaricineae</taxon>
        <taxon>Psathyrellaceae</taxon>
        <taxon>Ephemerocybe</taxon>
    </lineage>
</organism>
<name>A0A8H6I1P2_9AGAR</name>
<protein>
    <submittedName>
        <fullName evidence="1">Uncharacterized protein</fullName>
    </submittedName>
</protein>
<reference evidence="1 2" key="1">
    <citation type="submission" date="2020-07" db="EMBL/GenBank/DDBJ databases">
        <title>Comparative genomics of pyrophilous fungi reveals a link between fire events and developmental genes.</title>
        <authorList>
            <consortium name="DOE Joint Genome Institute"/>
            <person name="Steindorff A.S."/>
            <person name="Carver A."/>
            <person name="Calhoun S."/>
            <person name="Stillman K."/>
            <person name="Liu H."/>
            <person name="Lipzen A."/>
            <person name="Pangilinan J."/>
            <person name="Labutti K."/>
            <person name="Bruns T.D."/>
            <person name="Grigoriev I.V."/>
        </authorList>
    </citation>
    <scope>NUCLEOTIDE SEQUENCE [LARGE SCALE GENOMIC DNA]</scope>
    <source>
        <strain evidence="1 2">CBS 144469</strain>
    </source>
</reference>
<evidence type="ECO:0000313" key="1">
    <source>
        <dbReference type="EMBL" id="KAF6757031.1"/>
    </source>
</evidence>
<evidence type="ECO:0000313" key="2">
    <source>
        <dbReference type="Proteomes" id="UP000521943"/>
    </source>
</evidence>
<proteinExistence type="predicted"/>
<dbReference type="Proteomes" id="UP000521943">
    <property type="component" value="Unassembled WGS sequence"/>
</dbReference>
<accession>A0A8H6I1P2</accession>
<comment type="caution">
    <text evidence="1">The sequence shown here is derived from an EMBL/GenBank/DDBJ whole genome shotgun (WGS) entry which is preliminary data.</text>
</comment>
<sequence>MVNRVVARGGGEAVERRVRGCYIPYHLTTDDRALCQFAFDRMCLDTLAGIVKAITPG</sequence>
<dbReference type="EMBL" id="JACGCI010000024">
    <property type="protein sequence ID" value="KAF6757031.1"/>
    <property type="molecule type" value="Genomic_DNA"/>
</dbReference>
<gene>
    <name evidence="1" type="ORF">DFP72DRAFT_892978</name>
</gene>